<gene>
    <name evidence="3" type="ORF">ACFSGI_22645</name>
</gene>
<evidence type="ECO:0000256" key="1">
    <source>
        <dbReference type="ARBA" id="ARBA00007521"/>
    </source>
</evidence>
<evidence type="ECO:0000313" key="4">
    <source>
        <dbReference type="Proteomes" id="UP001597403"/>
    </source>
</evidence>
<protein>
    <submittedName>
        <fullName evidence="3">Type II toxin-antitoxin system PemK/MazF family toxin</fullName>
    </submittedName>
</protein>
<dbReference type="PANTHER" id="PTHR33988">
    <property type="entry name" value="ENDORIBONUCLEASE MAZF-RELATED"/>
    <property type="match status" value="1"/>
</dbReference>
<dbReference type="PANTHER" id="PTHR33988:SF3">
    <property type="entry name" value="ENDORIBONUCLEASE TOXIN CHPB-RELATED"/>
    <property type="match status" value="1"/>
</dbReference>
<dbReference type="Gene3D" id="2.30.30.110">
    <property type="match status" value="1"/>
</dbReference>
<organism evidence="3 4">
    <name type="scientific">Paenibacillus nicotianae</name>
    <dbReference type="NCBI Taxonomy" id="1526551"/>
    <lineage>
        <taxon>Bacteria</taxon>
        <taxon>Bacillati</taxon>
        <taxon>Bacillota</taxon>
        <taxon>Bacilli</taxon>
        <taxon>Bacillales</taxon>
        <taxon>Paenibacillaceae</taxon>
        <taxon>Paenibacillus</taxon>
    </lineage>
</organism>
<evidence type="ECO:0000313" key="3">
    <source>
        <dbReference type="EMBL" id="MFD1992782.1"/>
    </source>
</evidence>
<keyword evidence="2" id="KW-1277">Toxin-antitoxin system</keyword>
<comment type="caution">
    <text evidence="3">The sequence shown here is derived from an EMBL/GenBank/DDBJ whole genome shotgun (WGS) entry which is preliminary data.</text>
</comment>
<sequence>MSQLFNQGDIIYLDFEPTKGHEQSGHRPAVVVTNIDFQRTNLLGVVPITNTVRNHPLHVKLDSRTYIQGEIMCEQFKSVDYVARKAKKVELLPQDLLDEVTTIIKSFF</sequence>
<dbReference type="EMBL" id="JBHUGF010000014">
    <property type="protein sequence ID" value="MFD1992782.1"/>
    <property type="molecule type" value="Genomic_DNA"/>
</dbReference>
<dbReference type="SUPFAM" id="SSF50118">
    <property type="entry name" value="Cell growth inhibitor/plasmid maintenance toxic component"/>
    <property type="match status" value="1"/>
</dbReference>
<dbReference type="InterPro" id="IPR003477">
    <property type="entry name" value="PemK-like"/>
</dbReference>
<evidence type="ECO:0000256" key="2">
    <source>
        <dbReference type="ARBA" id="ARBA00022649"/>
    </source>
</evidence>
<accession>A0ABW4V2Q2</accession>
<reference evidence="4" key="1">
    <citation type="journal article" date="2019" name="Int. J. Syst. Evol. Microbiol.">
        <title>The Global Catalogue of Microorganisms (GCM) 10K type strain sequencing project: providing services to taxonomists for standard genome sequencing and annotation.</title>
        <authorList>
            <consortium name="The Broad Institute Genomics Platform"/>
            <consortium name="The Broad Institute Genome Sequencing Center for Infectious Disease"/>
            <person name="Wu L."/>
            <person name="Ma J."/>
        </authorList>
    </citation>
    <scope>NUCLEOTIDE SEQUENCE [LARGE SCALE GENOMIC DNA]</scope>
    <source>
        <strain evidence="4">CGMCC 1.15067</strain>
    </source>
</reference>
<dbReference type="Proteomes" id="UP001597403">
    <property type="component" value="Unassembled WGS sequence"/>
</dbReference>
<proteinExistence type="inferred from homology"/>
<name>A0ABW4V2Q2_9BACL</name>
<dbReference type="InterPro" id="IPR011067">
    <property type="entry name" value="Plasmid_toxin/cell-grow_inhib"/>
</dbReference>
<comment type="similarity">
    <text evidence="1">Belongs to the PemK/MazF family.</text>
</comment>
<dbReference type="RefSeq" id="WP_204826978.1">
    <property type="nucleotide sequence ID" value="NZ_JBHUGF010000014.1"/>
</dbReference>
<keyword evidence="4" id="KW-1185">Reference proteome</keyword>
<dbReference type="Pfam" id="PF02452">
    <property type="entry name" value="PemK_toxin"/>
    <property type="match status" value="1"/>
</dbReference>